<name>A0A930VM96_9ACTN</name>
<dbReference type="SUPFAM" id="SSF50939">
    <property type="entry name" value="Sialidases"/>
    <property type="match status" value="1"/>
</dbReference>
<keyword evidence="3" id="KW-1185">Reference proteome</keyword>
<dbReference type="AlphaFoldDB" id="A0A930VM96"/>
<protein>
    <submittedName>
        <fullName evidence="2">DUF4232 domain-containing protein</fullName>
    </submittedName>
</protein>
<gene>
    <name evidence="2" type="ORF">ISU10_05620</name>
</gene>
<proteinExistence type="predicted"/>
<dbReference type="RefSeq" id="WP_194695388.1">
    <property type="nucleotide sequence ID" value="NZ_JADKPO010000005.1"/>
</dbReference>
<sequence length="520" mass="55057">MDGDGGRRVILAAPGAASADMPGLPQIQHEGWVTPAETSAGVFVLGRFQTGEFGEEGALELYALAEPAAPLTQPCDPAGRGQLTGTPAALWIACDEAKTTSVHVSTDGAKTWTRLDTEAFGFGTQVVGIDDRQAIGVPPGSNTPGQDVTDIAVMGLPSTYKPAPTPPIDEPVAVEAMEGVALIAARNGLVISPDGGWTWQYVDGFAPAQLIQPTPTASTTATVDVPEGAVPWSDRRDFEVWQAPPPEPRPTTTPCTASDLRVRQVQGDGASGQTFLFVDVVKKTDGRCTLAGYPTLIGLDDSGARVTIPTEHDERLGDYAESPATLDPGETAQLTISSDQRNCEEAQGSAPIPTEKWTALTVVLRDGSELGLNRDDSTTCGMSVSRFTRDNSPIEQPVRWDSLSAEVALPDQVVAGGLLTYVVTLHNRGQEDVDLAPCGGFSQQLAFQDMNGNDFAKPVSEVYRLNCDSDPMLPAGATRAYVMQLRVPDTAPAMAEARLTWQLVDTSPDQGAEGFVEVIR</sequence>
<feature type="domain" description="DUF4232" evidence="1">
    <location>
        <begin position="255"/>
        <end position="363"/>
    </location>
</feature>
<dbReference type="Proteomes" id="UP000660668">
    <property type="component" value="Unassembled WGS sequence"/>
</dbReference>
<dbReference type="EMBL" id="JADKPO010000005">
    <property type="protein sequence ID" value="MBF4767241.1"/>
    <property type="molecule type" value="Genomic_DNA"/>
</dbReference>
<dbReference type="InterPro" id="IPR036278">
    <property type="entry name" value="Sialidase_sf"/>
</dbReference>
<dbReference type="InterPro" id="IPR025326">
    <property type="entry name" value="DUF4232"/>
</dbReference>
<dbReference type="Pfam" id="PF14016">
    <property type="entry name" value="DUF4232"/>
    <property type="match status" value="1"/>
</dbReference>
<reference evidence="2" key="1">
    <citation type="submission" date="2020-11" db="EMBL/GenBank/DDBJ databases">
        <title>Nocardioides cynanchi sp. nov., isolated from soil of rhizosphere of Cynanchum wilfordii.</title>
        <authorList>
            <person name="Lee J.-S."/>
            <person name="Suh M.K."/>
            <person name="Kim J.-S."/>
        </authorList>
    </citation>
    <scope>NUCLEOTIDE SEQUENCE</scope>
    <source>
        <strain evidence="2">KCTC 19276</strain>
    </source>
</reference>
<evidence type="ECO:0000313" key="2">
    <source>
        <dbReference type="EMBL" id="MBF4767241.1"/>
    </source>
</evidence>
<accession>A0A930VM96</accession>
<evidence type="ECO:0000259" key="1">
    <source>
        <dbReference type="Pfam" id="PF14016"/>
    </source>
</evidence>
<organism evidence="2 3">
    <name type="scientific">Nocardioides agariphilus</name>
    <dbReference type="NCBI Taxonomy" id="433664"/>
    <lineage>
        <taxon>Bacteria</taxon>
        <taxon>Bacillati</taxon>
        <taxon>Actinomycetota</taxon>
        <taxon>Actinomycetes</taxon>
        <taxon>Propionibacteriales</taxon>
        <taxon>Nocardioidaceae</taxon>
        <taxon>Nocardioides</taxon>
    </lineage>
</organism>
<evidence type="ECO:0000313" key="3">
    <source>
        <dbReference type="Proteomes" id="UP000660668"/>
    </source>
</evidence>
<comment type="caution">
    <text evidence="2">The sequence shown here is derived from an EMBL/GenBank/DDBJ whole genome shotgun (WGS) entry which is preliminary data.</text>
</comment>